<feature type="transmembrane region" description="Helical" evidence="11">
    <location>
        <begin position="21"/>
        <end position="44"/>
    </location>
</feature>
<feature type="domain" description="G-protein coupled receptors family 1 profile" evidence="12">
    <location>
        <begin position="1"/>
        <end position="352"/>
    </location>
</feature>
<dbReference type="AlphaFoldDB" id="A0A1I8JGF6"/>
<evidence type="ECO:0000256" key="11">
    <source>
        <dbReference type="SAM" id="Phobius"/>
    </source>
</evidence>
<dbReference type="GO" id="GO:0045202">
    <property type="term" value="C:synapse"/>
    <property type="evidence" value="ECO:0007669"/>
    <property type="project" value="GOC"/>
</dbReference>
<organism evidence="13 14">
    <name type="scientific">Macrostomum lignano</name>
    <dbReference type="NCBI Taxonomy" id="282301"/>
    <lineage>
        <taxon>Eukaryota</taxon>
        <taxon>Metazoa</taxon>
        <taxon>Spiralia</taxon>
        <taxon>Lophotrochozoa</taxon>
        <taxon>Platyhelminthes</taxon>
        <taxon>Rhabditophora</taxon>
        <taxon>Macrostomorpha</taxon>
        <taxon>Macrostomida</taxon>
        <taxon>Macrostomidae</taxon>
        <taxon>Macrostomum</taxon>
    </lineage>
</organism>
<dbReference type="Pfam" id="PF00001">
    <property type="entry name" value="7tm_1"/>
    <property type="match status" value="1"/>
</dbReference>
<feature type="transmembrane region" description="Helical" evidence="11">
    <location>
        <begin position="332"/>
        <end position="355"/>
    </location>
</feature>
<feature type="compositionally biased region" description="Polar residues" evidence="10">
    <location>
        <begin position="178"/>
        <end position="205"/>
    </location>
</feature>
<feature type="region of interest" description="Disordered" evidence="10">
    <location>
        <begin position="150"/>
        <end position="266"/>
    </location>
</feature>
<dbReference type="InterPro" id="IPR017452">
    <property type="entry name" value="GPCR_Rhodpsn_7TM"/>
</dbReference>
<keyword evidence="3 11" id="KW-0812">Transmembrane</keyword>
<dbReference type="GO" id="GO:0004930">
    <property type="term" value="F:G protein-coupled receptor activity"/>
    <property type="evidence" value="ECO:0007669"/>
    <property type="project" value="UniProtKB-KW"/>
</dbReference>
<dbReference type="SUPFAM" id="SSF81321">
    <property type="entry name" value="Family A G protein-coupled receptor-like"/>
    <property type="match status" value="1"/>
</dbReference>
<evidence type="ECO:0000256" key="5">
    <source>
        <dbReference type="ARBA" id="ARBA00023040"/>
    </source>
</evidence>
<keyword evidence="6 11" id="KW-0472">Membrane</keyword>
<evidence type="ECO:0000256" key="1">
    <source>
        <dbReference type="ARBA" id="ARBA00004651"/>
    </source>
</evidence>
<feature type="transmembrane region" description="Helical" evidence="11">
    <location>
        <begin position="64"/>
        <end position="87"/>
    </location>
</feature>
<dbReference type="PANTHER" id="PTHR24248:SF125">
    <property type="entry name" value="DOPAMINE D2-LIKE RECEPTOR"/>
    <property type="match status" value="1"/>
</dbReference>
<evidence type="ECO:0000313" key="13">
    <source>
        <dbReference type="Proteomes" id="UP000095280"/>
    </source>
</evidence>
<dbReference type="Gene3D" id="1.20.1070.10">
    <property type="entry name" value="Rhodopsin 7-helix transmembrane proteins"/>
    <property type="match status" value="2"/>
</dbReference>
<evidence type="ECO:0000256" key="8">
    <source>
        <dbReference type="ARBA" id="ARBA00023170"/>
    </source>
</evidence>
<accession>A0A1I8JGF6</accession>
<proteinExistence type="predicted"/>
<evidence type="ECO:0000256" key="6">
    <source>
        <dbReference type="ARBA" id="ARBA00023136"/>
    </source>
</evidence>
<feature type="transmembrane region" description="Helical" evidence="11">
    <location>
        <begin position="289"/>
        <end position="312"/>
    </location>
</feature>
<reference evidence="14" key="1">
    <citation type="submission" date="2016-11" db="UniProtKB">
        <authorList>
            <consortium name="WormBaseParasite"/>
        </authorList>
    </citation>
    <scope>IDENTIFICATION</scope>
</reference>
<sequence length="370" mass="41478">FIAVTQPIKYSKHKNSKRTRFTIAATWLLSIAIALPIGCGLQNLNGIRNRPMFKDTCTFFHGDFLIYSSLGSFYIPCFVMLVLYYRIFKVIWQRARRAAAGKRGKIYQNQKVAADEDNDTDGLDPGGAKQSAAPAKKALLLVRANPKRPNNLSVSVSRGEPRRSPSGVVDLEGDDDFTLSTNNSAPLNESMNFAGPSTSDNSGAQSDACETRLTEGPAGKKQQKHQKQQKQQKQQPQQQQPQQQLFRMKIKKKKRKSAGTKAERSAARLEKKATKTLAIVLGERAGGCWAGGTSVFLLCWLPFFISNLMWAACLKNIDEELFKSPLCSYDRRISVFIVWLGYVNSTLNPLIYTIFNNEFRKAFKKLLHIT</sequence>
<dbReference type="InterPro" id="IPR000276">
    <property type="entry name" value="GPCR_Rhodpsn"/>
</dbReference>
<dbReference type="PROSITE" id="PS50262">
    <property type="entry name" value="G_PROTEIN_RECEP_F1_2"/>
    <property type="match status" value="1"/>
</dbReference>
<comment type="subcellular location">
    <subcellularLocation>
        <location evidence="1">Cell membrane</location>
        <topology evidence="1">Multi-pass membrane protein</topology>
    </subcellularLocation>
</comment>
<evidence type="ECO:0000256" key="9">
    <source>
        <dbReference type="ARBA" id="ARBA00023224"/>
    </source>
</evidence>
<protein>
    <submittedName>
        <fullName evidence="14">G_PROTEIN_RECEP_F1_2 domain-containing protein</fullName>
    </submittedName>
</protein>
<dbReference type="WBParaSite" id="maker-uti_cns_0047564-snap-gene-0.5-mRNA-1">
    <property type="protein sequence ID" value="maker-uti_cns_0047564-snap-gene-0.5-mRNA-1"/>
    <property type="gene ID" value="maker-uti_cns_0047564-snap-gene-0.5"/>
</dbReference>
<keyword evidence="9" id="KW-0807">Transducer</keyword>
<keyword evidence="4 11" id="KW-1133">Transmembrane helix</keyword>
<keyword evidence="13" id="KW-1185">Reference proteome</keyword>
<dbReference type="Proteomes" id="UP000095280">
    <property type="component" value="Unplaced"/>
</dbReference>
<evidence type="ECO:0000313" key="14">
    <source>
        <dbReference type="WBParaSite" id="maker-uti_cns_0047564-snap-gene-0.5-mRNA-1"/>
    </source>
</evidence>
<keyword evidence="2" id="KW-1003">Cell membrane</keyword>
<evidence type="ECO:0000256" key="10">
    <source>
        <dbReference type="SAM" id="MobiDB-lite"/>
    </source>
</evidence>
<dbReference type="PANTHER" id="PTHR24248">
    <property type="entry name" value="ADRENERGIC RECEPTOR-RELATED G-PROTEIN COUPLED RECEPTOR"/>
    <property type="match status" value="1"/>
</dbReference>
<dbReference type="GO" id="GO:0001591">
    <property type="term" value="F:dopamine neurotransmitter receptor activity, coupled via Gi/Go"/>
    <property type="evidence" value="ECO:0007669"/>
    <property type="project" value="TreeGrafter"/>
</dbReference>
<dbReference type="PRINTS" id="PR00237">
    <property type="entry name" value="GPCRRHODOPSN"/>
</dbReference>
<feature type="compositionally biased region" description="Basic residues" evidence="10">
    <location>
        <begin position="221"/>
        <end position="230"/>
    </location>
</feature>
<keyword evidence="8" id="KW-0675">Receptor</keyword>
<keyword evidence="7" id="KW-1015">Disulfide bond</keyword>
<feature type="compositionally biased region" description="Basic residues" evidence="10">
    <location>
        <begin position="248"/>
        <end position="258"/>
    </location>
</feature>
<evidence type="ECO:0000256" key="3">
    <source>
        <dbReference type="ARBA" id="ARBA00022692"/>
    </source>
</evidence>
<evidence type="ECO:0000256" key="4">
    <source>
        <dbReference type="ARBA" id="ARBA00022989"/>
    </source>
</evidence>
<evidence type="ECO:0000256" key="7">
    <source>
        <dbReference type="ARBA" id="ARBA00023157"/>
    </source>
</evidence>
<name>A0A1I8JGF6_9PLAT</name>
<evidence type="ECO:0000259" key="12">
    <source>
        <dbReference type="PROSITE" id="PS50262"/>
    </source>
</evidence>
<dbReference type="GO" id="GO:0005886">
    <property type="term" value="C:plasma membrane"/>
    <property type="evidence" value="ECO:0007669"/>
    <property type="project" value="UniProtKB-SubCell"/>
</dbReference>
<evidence type="ECO:0000256" key="2">
    <source>
        <dbReference type="ARBA" id="ARBA00022475"/>
    </source>
</evidence>
<feature type="region of interest" description="Disordered" evidence="10">
    <location>
        <begin position="111"/>
        <end position="130"/>
    </location>
</feature>
<feature type="compositionally biased region" description="Low complexity" evidence="10">
    <location>
        <begin position="231"/>
        <end position="244"/>
    </location>
</feature>
<keyword evidence="5" id="KW-0297">G-protein coupled receptor</keyword>